<dbReference type="GO" id="GO:0050361">
    <property type="term" value="F:tryptophan 2-monooxygenase activity"/>
    <property type="evidence" value="ECO:0007669"/>
    <property type="project" value="UniProtKB-EC"/>
</dbReference>
<reference evidence="8 9" key="1">
    <citation type="journal article" date="2019" name="Environ. Microbiol.">
        <title>Species interactions and distinct microbial communities in high Arctic permafrost affected cryosols are associated with the CH4 and CO2 gas fluxes.</title>
        <authorList>
            <person name="Altshuler I."/>
            <person name="Hamel J."/>
            <person name="Turney S."/>
            <person name="Magnuson E."/>
            <person name="Levesque R."/>
            <person name="Greer C."/>
            <person name="Whyte L.G."/>
        </authorList>
    </citation>
    <scope>NUCLEOTIDE SEQUENCE [LARGE SCALE GENOMIC DNA]</scope>
    <source>
        <strain evidence="8 9">E3</strain>
    </source>
</reference>
<evidence type="ECO:0000313" key="9">
    <source>
        <dbReference type="Proteomes" id="UP000317933"/>
    </source>
</evidence>
<dbReference type="PANTHER" id="PTHR10742">
    <property type="entry name" value="FLAVIN MONOAMINE OXIDASE"/>
    <property type="match status" value="1"/>
</dbReference>
<dbReference type="GO" id="GO:0001716">
    <property type="term" value="F:L-amino-acid oxidase activity"/>
    <property type="evidence" value="ECO:0007669"/>
    <property type="project" value="TreeGrafter"/>
</dbReference>
<dbReference type="InterPro" id="IPR036188">
    <property type="entry name" value="FAD/NAD-bd_sf"/>
</dbReference>
<evidence type="ECO:0000256" key="5">
    <source>
        <dbReference type="ARBA" id="ARBA00023070"/>
    </source>
</evidence>
<evidence type="ECO:0000256" key="2">
    <source>
        <dbReference type="ARBA" id="ARBA00005833"/>
    </source>
</evidence>
<dbReference type="Gene3D" id="1.10.405.40">
    <property type="match status" value="1"/>
</dbReference>
<dbReference type="Pfam" id="PF01593">
    <property type="entry name" value="Amino_oxidase"/>
    <property type="match status" value="1"/>
</dbReference>
<dbReference type="GO" id="GO:0009851">
    <property type="term" value="P:auxin biosynthetic process"/>
    <property type="evidence" value="ECO:0007669"/>
    <property type="project" value="UniProtKB-KW"/>
</dbReference>
<dbReference type="Gene3D" id="3.90.660.10">
    <property type="match status" value="1"/>
</dbReference>
<protein>
    <recommendedName>
        <fullName evidence="4">Tryptophan 2-monooxygenase</fullName>
        <ecNumber evidence="3">1.13.12.3</ecNumber>
    </recommendedName>
</protein>
<name>A0A502HR79_9PSED</name>
<gene>
    <name evidence="8" type="ORF">EAH78_18125</name>
</gene>
<evidence type="ECO:0000313" key="8">
    <source>
        <dbReference type="EMBL" id="TPG76283.1"/>
    </source>
</evidence>
<evidence type="ECO:0000256" key="6">
    <source>
        <dbReference type="ARBA" id="ARBA00047321"/>
    </source>
</evidence>
<dbReference type="PANTHER" id="PTHR10742:SF342">
    <property type="entry name" value="AMINE OXIDASE"/>
    <property type="match status" value="1"/>
</dbReference>
<comment type="pathway">
    <text evidence="1">Plant hormone metabolism; auxin biosynthesis.</text>
</comment>
<dbReference type="GO" id="GO:0009063">
    <property type="term" value="P:amino acid catabolic process"/>
    <property type="evidence" value="ECO:0007669"/>
    <property type="project" value="TreeGrafter"/>
</dbReference>
<sequence length="702" mass="77155">MPFPPYDAFGGFVNSVAPMSKRRRVLSAPIDLDTLNTGVTRIVDVFAADYATTVRDNAAPFATLNAAQQQTEVAIIGAGMAGLCALYELTRCGLRPTIFEASGRIGGRCFTENFSGQAEDADPAEMGAMRFPDTAKLMWHYFKKTVENTDNPNPTFQPFPNPGIVATALNVEGNTAYWISDPASEDFGLPARVDKLGADFDEVFLADTTVEVAPQVFWGLTEAATTLKKLTLTSEEEGYLFAYWTAIIDKFDKVSLEMFVRTRLQGPDTLANWTESDVRLFKAVGFGTGGMGQDFPTSMVDFIRYDLWDYEALYRWGPEFTSSGFAESFFQLSVDAGLPAENLIMSAAFDISRPVSAADKVTLSYVDPSTGEVTSRVFDYVIVATSNPAMMQPTLLDGGDTNLFPAPQSRRPFANVGVDLSNPLTLYTKQIRESIRNVEFYPSTKIWAATEGSYLESPEWPKVTDINGVDQPVKWIVTDRHLGQTAIFPNSDGSKCSVLLTYQNGFDALRYHPLPLPIPKKPSTIDDAQYELATNQLTLSYVGMSSNTPGTTNSNDFGDVLNNKMLASGIGGDNTFKIEWHNEAYFQGAFRLLLAGQYNYNAILAFQYTIASPARYLEGGVEAIPAQYRRVFLAGESAFFLDGWIEGPLYSGVNAASAVLHSIQGGVGDLRTADFVNPDIIWKFRTNAQTAAVNFWNDSMEL</sequence>
<dbReference type="AlphaFoldDB" id="A0A502HR79"/>
<organism evidence="8 9">
    <name type="scientific">Pseudomonas arsenicoxydans</name>
    <dbReference type="NCBI Taxonomy" id="702115"/>
    <lineage>
        <taxon>Bacteria</taxon>
        <taxon>Pseudomonadati</taxon>
        <taxon>Pseudomonadota</taxon>
        <taxon>Gammaproteobacteria</taxon>
        <taxon>Pseudomonadales</taxon>
        <taxon>Pseudomonadaceae</taxon>
        <taxon>Pseudomonas</taxon>
    </lineage>
</organism>
<evidence type="ECO:0000256" key="1">
    <source>
        <dbReference type="ARBA" id="ARBA00004814"/>
    </source>
</evidence>
<dbReference type="Proteomes" id="UP000317933">
    <property type="component" value="Unassembled WGS sequence"/>
</dbReference>
<accession>A0A502HR79</accession>
<keyword evidence="5" id="KW-0073">Auxin biosynthesis</keyword>
<evidence type="ECO:0000256" key="4">
    <source>
        <dbReference type="ARBA" id="ARBA00017871"/>
    </source>
</evidence>
<dbReference type="SUPFAM" id="SSF51905">
    <property type="entry name" value="FAD/NAD(P)-binding domain"/>
    <property type="match status" value="1"/>
</dbReference>
<comment type="similarity">
    <text evidence="2">Belongs to the tryptophan 2-monooxygenase family.</text>
</comment>
<evidence type="ECO:0000256" key="3">
    <source>
        <dbReference type="ARBA" id="ARBA00012535"/>
    </source>
</evidence>
<proteinExistence type="inferred from homology"/>
<feature type="domain" description="Amine oxidase" evidence="7">
    <location>
        <begin position="80"/>
        <end position="504"/>
    </location>
</feature>
<dbReference type="Gene3D" id="3.50.50.60">
    <property type="entry name" value="FAD/NAD(P)-binding domain"/>
    <property type="match status" value="1"/>
</dbReference>
<evidence type="ECO:0000259" key="7">
    <source>
        <dbReference type="Pfam" id="PF01593"/>
    </source>
</evidence>
<dbReference type="EC" id="1.13.12.3" evidence="3"/>
<dbReference type="EMBL" id="RCZE01000008">
    <property type="protein sequence ID" value="TPG76283.1"/>
    <property type="molecule type" value="Genomic_DNA"/>
</dbReference>
<comment type="caution">
    <text evidence="8">The sequence shown here is derived from an EMBL/GenBank/DDBJ whole genome shotgun (WGS) entry which is preliminary data.</text>
</comment>
<comment type="catalytic activity">
    <reaction evidence="6">
        <text>L-tryptophan + O2 = indole-3-acetamide + CO2 + H2O</text>
        <dbReference type="Rhea" id="RHEA:16165"/>
        <dbReference type="ChEBI" id="CHEBI:15377"/>
        <dbReference type="ChEBI" id="CHEBI:15379"/>
        <dbReference type="ChEBI" id="CHEBI:16031"/>
        <dbReference type="ChEBI" id="CHEBI:16526"/>
        <dbReference type="ChEBI" id="CHEBI:57912"/>
        <dbReference type="EC" id="1.13.12.3"/>
    </reaction>
</comment>
<dbReference type="RefSeq" id="WP_140668723.1">
    <property type="nucleotide sequence ID" value="NZ_RCZE01000008.1"/>
</dbReference>
<dbReference type="InterPro" id="IPR050281">
    <property type="entry name" value="Flavin_monoamine_oxidase"/>
</dbReference>
<dbReference type="InterPro" id="IPR002937">
    <property type="entry name" value="Amino_oxidase"/>
</dbReference>